<accession>A0A6M2CUX6</accession>
<name>A0A6M2CUX6_RHIMP</name>
<evidence type="ECO:0000313" key="1">
    <source>
        <dbReference type="EMBL" id="NOV37268.1"/>
    </source>
</evidence>
<proteinExistence type="predicted"/>
<dbReference type="EMBL" id="GHWJ01004531">
    <property type="protein sequence ID" value="NOV37268.1"/>
    <property type="molecule type" value="Transcribed_RNA"/>
</dbReference>
<sequence length="121" mass="13667">MQKATAIQWGAYANSDRCRQSLHLFFGCNRLKFLCDHSGLSHLFIFFVLSVYVPCSQASEQSCLCNRPMTVVFCGTCCCSFKGRAQRSCGEHPKVIHLMDTDKCPKCYSDNLIERTPSGRQ</sequence>
<protein>
    <submittedName>
        <fullName evidence="1">Protein ovary overexpressed</fullName>
    </submittedName>
</protein>
<organism evidence="1">
    <name type="scientific">Rhipicephalus microplus</name>
    <name type="common">Cattle tick</name>
    <name type="synonym">Boophilus microplus</name>
    <dbReference type="NCBI Taxonomy" id="6941"/>
    <lineage>
        <taxon>Eukaryota</taxon>
        <taxon>Metazoa</taxon>
        <taxon>Ecdysozoa</taxon>
        <taxon>Arthropoda</taxon>
        <taxon>Chelicerata</taxon>
        <taxon>Arachnida</taxon>
        <taxon>Acari</taxon>
        <taxon>Parasitiformes</taxon>
        <taxon>Ixodida</taxon>
        <taxon>Ixodoidea</taxon>
        <taxon>Ixodidae</taxon>
        <taxon>Rhipicephalinae</taxon>
        <taxon>Rhipicephalus</taxon>
        <taxon>Boophilus</taxon>
    </lineage>
</organism>
<reference evidence="1" key="1">
    <citation type="submission" date="2019-09" db="EMBL/GenBank/DDBJ databases">
        <title>Organ-specific transcriptomic study of the physiology of the cattle tick, Rhipicephalus microplus.</title>
        <authorList>
            <person name="Tirloni L."/>
            <person name="Braz G."/>
            <person name="Gandara A.C.P."/>
            <person name="Sabadin G.A."/>
            <person name="da Silva R.M."/>
            <person name="Guizzo M.G."/>
            <person name="Machado J.A."/>
            <person name="Costa E.P."/>
            <person name="Gomes H.F."/>
            <person name="Moraes J."/>
            <person name="Mota M.B.S."/>
            <person name="Mesquita R.D."/>
            <person name="Alvarenga P.H."/>
            <person name="Alves F."/>
            <person name="Seixas A."/>
            <person name="da Fonseca R.N."/>
            <person name="Fogaca A."/>
            <person name="Logullo C."/>
            <person name="Tanaka A."/>
            <person name="Daffre S."/>
            <person name="Termignoni C."/>
            <person name="Vaz I.S.Jr."/>
            <person name="Oliveira P.L."/>
            <person name="Ribeiro J.M."/>
        </authorList>
    </citation>
    <scope>NUCLEOTIDE SEQUENCE</scope>
    <source>
        <strain evidence="1">Porto Alegre</strain>
    </source>
</reference>
<dbReference type="AlphaFoldDB" id="A0A6M2CUX6"/>